<dbReference type="Pfam" id="PF04892">
    <property type="entry name" value="VanZ"/>
    <property type="match status" value="1"/>
</dbReference>
<evidence type="ECO:0000259" key="2">
    <source>
        <dbReference type="Pfam" id="PF04892"/>
    </source>
</evidence>
<proteinExistence type="predicted"/>
<feature type="transmembrane region" description="Helical" evidence="1">
    <location>
        <begin position="249"/>
        <end position="269"/>
    </location>
</feature>
<reference evidence="3 4" key="1">
    <citation type="submission" date="2020-07" db="EMBL/GenBank/DDBJ databases">
        <title>Characterization and genome sequencing of isolate MD1, a novel member within the family Lachnospiraceae.</title>
        <authorList>
            <person name="Rettenmaier R."/>
            <person name="Di Bello L."/>
            <person name="Zinser C."/>
            <person name="Scheitz K."/>
            <person name="Liebl W."/>
            <person name="Zverlov V."/>
        </authorList>
    </citation>
    <scope>NUCLEOTIDE SEQUENCE [LARGE SCALE GENOMIC DNA]</scope>
    <source>
        <strain evidence="3 4">MD1</strain>
    </source>
</reference>
<dbReference type="Proteomes" id="UP000574276">
    <property type="component" value="Unassembled WGS sequence"/>
</dbReference>
<keyword evidence="1" id="KW-0812">Transmembrane</keyword>
<dbReference type="AlphaFoldDB" id="A0A839JW70"/>
<feature type="transmembrane region" description="Helical" evidence="1">
    <location>
        <begin position="88"/>
        <end position="112"/>
    </location>
</feature>
<dbReference type="EMBL" id="JACEGA010000001">
    <property type="protein sequence ID" value="MBB2181507.1"/>
    <property type="molecule type" value="Genomic_DNA"/>
</dbReference>
<evidence type="ECO:0000256" key="1">
    <source>
        <dbReference type="SAM" id="Phobius"/>
    </source>
</evidence>
<gene>
    <name evidence="3" type="ORF">H0486_01185</name>
</gene>
<feature type="transmembrane region" description="Helical" evidence="1">
    <location>
        <begin position="133"/>
        <end position="149"/>
    </location>
</feature>
<feature type="transmembrane region" description="Helical" evidence="1">
    <location>
        <begin position="36"/>
        <end position="53"/>
    </location>
</feature>
<keyword evidence="1" id="KW-1133">Transmembrane helix</keyword>
<sequence length="293" mass="33956">MQRRTNIQVSSMIILLSILTILIQFVTYYFFASYIIIWGISLIISLICCHLLLEQSVNYDTCFQYSILTLFISLIIIVLTYFEKDYRLLPFTGAMAGIAFINWFAPLLHCYIRSMIGYGTKIDDFGIFYRNSNIIFYLFYIGVLIYGNFSPNAFPWAYRAIGHEVNVMPFDVISVQIEDYLFGAIPLSNIIIYLLSRIAIFIPYGFGLALLLRHQSRLVKFFSLLVIPFIIEAIQYFTIPARCDIDDLIYALLGGLIGSALFLLSNFLYRIVNGRDFLSHDTEFHFSKNTYHY</sequence>
<feature type="transmembrane region" description="Helical" evidence="1">
    <location>
        <begin position="12"/>
        <end position="30"/>
    </location>
</feature>
<feature type="transmembrane region" description="Helical" evidence="1">
    <location>
        <begin position="190"/>
        <end position="211"/>
    </location>
</feature>
<protein>
    <submittedName>
        <fullName evidence="3">VanZ family protein</fullName>
    </submittedName>
</protein>
<name>A0A839JW70_9FIRM</name>
<evidence type="ECO:0000313" key="3">
    <source>
        <dbReference type="EMBL" id="MBB2181507.1"/>
    </source>
</evidence>
<dbReference type="InterPro" id="IPR006976">
    <property type="entry name" value="VanZ-like"/>
</dbReference>
<accession>A0A839JW70</accession>
<keyword evidence="4" id="KW-1185">Reference proteome</keyword>
<dbReference type="RefSeq" id="WP_228351285.1">
    <property type="nucleotide sequence ID" value="NZ_JACEGA010000001.1"/>
</dbReference>
<feature type="transmembrane region" description="Helical" evidence="1">
    <location>
        <begin position="65"/>
        <end position="82"/>
    </location>
</feature>
<keyword evidence="1" id="KW-0472">Membrane</keyword>
<feature type="domain" description="VanZ-like" evidence="2">
    <location>
        <begin position="138"/>
        <end position="264"/>
    </location>
</feature>
<comment type="caution">
    <text evidence="3">The sequence shown here is derived from an EMBL/GenBank/DDBJ whole genome shotgun (WGS) entry which is preliminary data.</text>
</comment>
<evidence type="ECO:0000313" key="4">
    <source>
        <dbReference type="Proteomes" id="UP000574276"/>
    </source>
</evidence>
<feature type="transmembrane region" description="Helical" evidence="1">
    <location>
        <begin position="218"/>
        <end position="237"/>
    </location>
</feature>
<organism evidence="3 4">
    <name type="scientific">Variimorphobacter saccharofermentans</name>
    <dbReference type="NCBI Taxonomy" id="2755051"/>
    <lineage>
        <taxon>Bacteria</taxon>
        <taxon>Bacillati</taxon>
        <taxon>Bacillota</taxon>
        <taxon>Clostridia</taxon>
        <taxon>Lachnospirales</taxon>
        <taxon>Lachnospiraceae</taxon>
        <taxon>Variimorphobacter</taxon>
    </lineage>
</organism>